<feature type="compositionally biased region" description="Low complexity" evidence="1">
    <location>
        <begin position="1268"/>
        <end position="1277"/>
    </location>
</feature>
<feature type="region of interest" description="Disordered" evidence="1">
    <location>
        <begin position="1252"/>
        <end position="1277"/>
    </location>
</feature>
<dbReference type="GeneID" id="20038000"/>
<organism evidence="2 3">
    <name type="scientific">Plasmodium inui San Antonio 1</name>
    <dbReference type="NCBI Taxonomy" id="1237626"/>
    <lineage>
        <taxon>Eukaryota</taxon>
        <taxon>Sar</taxon>
        <taxon>Alveolata</taxon>
        <taxon>Apicomplexa</taxon>
        <taxon>Aconoidasida</taxon>
        <taxon>Haemosporida</taxon>
        <taxon>Plasmodiidae</taxon>
        <taxon>Plasmodium</taxon>
        <taxon>Plasmodium (Plasmodium)</taxon>
    </lineage>
</organism>
<dbReference type="EMBL" id="KI965469">
    <property type="protein sequence ID" value="EUD66741.1"/>
    <property type="molecule type" value="Genomic_DNA"/>
</dbReference>
<proteinExistence type="predicted"/>
<feature type="compositionally biased region" description="Low complexity" evidence="1">
    <location>
        <begin position="795"/>
        <end position="810"/>
    </location>
</feature>
<dbReference type="VEuPathDB" id="PlasmoDB:C922_02726"/>
<name>W7AN57_9APIC</name>
<evidence type="ECO:0000256" key="1">
    <source>
        <dbReference type="SAM" id="MobiDB-lite"/>
    </source>
</evidence>
<gene>
    <name evidence="2" type="ORF">C922_02726</name>
</gene>
<sequence length="1388" mass="158999">MQLGCRGASAGARQALRTHRKKQQTGALNEYREKLLALSRHEKVVRIDLNGKEKKTSKYFFEKDKYVYVRTKAEIERFERGAGRPMGGGLVSSAKSTKSGVIAAITTANKGNAANVAAPARERKCRKSEKTLRDTYDLSQEELLYMKFIQKIKMKNIYSLLNNIRKNKYIISKKQRDTLLSCIYKYASHNCYVMSKTEFLFFLYLFPQQLKYASRAVHYLRSLLDKDQMTLTQCLRLINETNLFHVNCHVRSNYVRFLTRNAHKITLPQILNLLSKGSYLFAITPDFKTEEERLDDILKKKLLQIVMETKRIPLEGDLKWDYLHYMEWCARRENIYLDLLFNDLSVQLHRRIFIENVDVLRKKQEYQYIQRVLTLGSYNLCIDHLNGLAVSSHVDCFNTRGTITKVKVFPSYITGQGVGGAICDRVSGEASSEEATCDLQEVNQPNRDTHVKTALQCDDPAKKNQFSSKPTQESNTLRKMKMAFSFSTPFEKLQSSQYDQLKHMYQVNTKVTDKNVKVLLRFLRMVYHHNSSSHLENLLCRDNLPQIVSDLRRGRRNLPSSCERMSKIDYGEDSPLWRLTRWWASHQEISLPDKQVPSFYDLFEHTQGRTPSRGQLPLQEKPLLPCQIDQSEEVTILPGQETNEAKNWHSQEESLSNVSHLSDLNPAQNLPPLFEAMDTISRIVNNVYFSAQYRRKHFYKSQLNCLAKCLLYMSNSFVHYVDRGSNRSDGEVIPHRKEKLLLSQVEKTFYEIFTCVMKNVYLINLSNWFHIFVAVCKFGAAGGGAAGAGATQETSRAASSGATGEAATGGPHSKTVKPSEEDTFPTDRMENLLEIVNTVRAYRYQEVRTMVEEEDSRRCLPIGESPFPEGQLPGGDTPNYDTLHRIILSKFGIDDEGVITARRQARLAAQGPHNFGKTPDIAFPPAVKSTCQMATSPRVKTPQNSANFLLMMLSNYLDGAPFQMKRFLIILYHFNMSILKGAAVQAHLETKLQKNHAKFSSRYFYVHTGCGGNKPILDKSLVAKVRVAYLALKGGRSPGSASSLGSNLGSNIGSNIRGCPGSPGSRISPMERYPDDHTHDLYTQMENLLRRNRHCFTLDDMITFIVTYSLSGLYHSTVYFSISKWLLRYNLASLPDEVKIFLFILFTQCRHVYKPLQLYLLRLVFQIKQQIREHITDPLTDPLTEETAPPLLCALLHMLIRQGHRARRVRLKHVRYVERKFGRIHWPYFFPLELFLWKSAHKIASRRIRTLESDSMSDKSNSPRGKQTRTTATMSETTNSTELTLNLNFDVLKFEECLKGLLPQIGQHLEKSSIGGQDRRSGTPHGVMMSPASPPSAQLHPLDETTQQQMLQNCKNLLSYHFVQRNFLVSRRSLYYAILVQLKEVWKG</sequence>
<feature type="region of interest" description="Disordered" evidence="1">
    <location>
        <begin position="1311"/>
        <end position="1340"/>
    </location>
</feature>
<keyword evidence="3" id="KW-1185">Reference proteome</keyword>
<dbReference type="Proteomes" id="UP000030640">
    <property type="component" value="Unassembled WGS sequence"/>
</dbReference>
<evidence type="ECO:0000313" key="2">
    <source>
        <dbReference type="EMBL" id="EUD66741.1"/>
    </source>
</evidence>
<dbReference type="OrthoDB" id="392635at2759"/>
<protein>
    <submittedName>
        <fullName evidence="2">Uncharacterized protein</fullName>
    </submittedName>
</protein>
<feature type="region of interest" description="Disordered" evidence="1">
    <location>
        <begin position="795"/>
        <end position="824"/>
    </location>
</feature>
<dbReference type="RefSeq" id="XP_008816547.1">
    <property type="nucleotide sequence ID" value="XM_008818325.1"/>
</dbReference>
<reference evidence="2 3" key="1">
    <citation type="submission" date="2013-02" db="EMBL/GenBank/DDBJ databases">
        <title>The Genome Sequence of Plasmodium inui San Antonio 1.</title>
        <authorList>
            <consortium name="The Broad Institute Genome Sequencing Platform"/>
            <consortium name="The Broad Institute Genome Sequencing Center for Infectious Disease"/>
            <person name="Neafsey D."/>
            <person name="Cheeseman I."/>
            <person name="Volkman S."/>
            <person name="Adams J."/>
            <person name="Walker B."/>
            <person name="Young S.K."/>
            <person name="Zeng Q."/>
            <person name="Gargeya S."/>
            <person name="Fitzgerald M."/>
            <person name="Haas B."/>
            <person name="Abouelleil A."/>
            <person name="Alvarado L."/>
            <person name="Arachchi H.M."/>
            <person name="Berlin A.M."/>
            <person name="Chapman S.B."/>
            <person name="Dewar J."/>
            <person name="Goldberg J."/>
            <person name="Griggs A."/>
            <person name="Gujja S."/>
            <person name="Hansen M."/>
            <person name="Howarth C."/>
            <person name="Imamovic A."/>
            <person name="Larimer J."/>
            <person name="McCowan C."/>
            <person name="Murphy C."/>
            <person name="Neiman D."/>
            <person name="Pearson M."/>
            <person name="Priest M."/>
            <person name="Roberts A."/>
            <person name="Saif S."/>
            <person name="Shea T."/>
            <person name="Sisk P."/>
            <person name="Sykes S."/>
            <person name="Wortman J."/>
            <person name="Nusbaum C."/>
            <person name="Birren B."/>
        </authorList>
    </citation>
    <scope>NUCLEOTIDE SEQUENCE [LARGE SCALE GENOMIC DNA]</scope>
    <source>
        <strain evidence="2 3">San Antonio 1</strain>
    </source>
</reference>
<accession>W7AN57</accession>
<evidence type="ECO:0000313" key="3">
    <source>
        <dbReference type="Proteomes" id="UP000030640"/>
    </source>
</evidence>
<feature type="region of interest" description="Disordered" evidence="1">
    <location>
        <begin position="1"/>
        <end position="26"/>
    </location>
</feature>